<dbReference type="RefSeq" id="WP_033359334.1">
    <property type="nucleotide sequence ID" value="NZ_CP073767.1"/>
</dbReference>
<evidence type="ECO:0000313" key="3">
    <source>
        <dbReference type="Proteomes" id="UP001058003"/>
    </source>
</evidence>
<accession>A0A9Q9IRA3</accession>
<evidence type="ECO:0000313" key="2">
    <source>
        <dbReference type="EMBL" id="UWZ57568.1"/>
    </source>
</evidence>
<reference evidence="2" key="1">
    <citation type="submission" date="2021-04" db="EMBL/GenBank/DDBJ databases">
        <title>Dactylosporangium aurantiacum NRRL B-8018 full assembly.</title>
        <authorList>
            <person name="Hartkoorn R.C."/>
            <person name="Beaudoing E."/>
            <person name="Hot D."/>
        </authorList>
    </citation>
    <scope>NUCLEOTIDE SEQUENCE</scope>
    <source>
        <strain evidence="2">NRRL B-8018</strain>
    </source>
</reference>
<feature type="signal peptide" evidence="1">
    <location>
        <begin position="1"/>
        <end position="33"/>
    </location>
</feature>
<dbReference type="KEGG" id="daur:Daura_16240"/>
<keyword evidence="3" id="KW-1185">Reference proteome</keyword>
<dbReference type="EMBL" id="CP073767">
    <property type="protein sequence ID" value="UWZ57568.1"/>
    <property type="molecule type" value="Genomic_DNA"/>
</dbReference>
<protein>
    <submittedName>
        <fullName evidence="2">Uncharacterized protein</fullName>
    </submittedName>
</protein>
<evidence type="ECO:0000256" key="1">
    <source>
        <dbReference type="SAM" id="SignalP"/>
    </source>
</evidence>
<feature type="chain" id="PRO_5040188011" evidence="1">
    <location>
        <begin position="34"/>
        <end position="72"/>
    </location>
</feature>
<gene>
    <name evidence="2" type="ORF">Daura_16240</name>
</gene>
<organism evidence="2 3">
    <name type="scientific">Dactylosporangium aurantiacum</name>
    <dbReference type="NCBI Taxonomy" id="35754"/>
    <lineage>
        <taxon>Bacteria</taxon>
        <taxon>Bacillati</taxon>
        <taxon>Actinomycetota</taxon>
        <taxon>Actinomycetes</taxon>
        <taxon>Micromonosporales</taxon>
        <taxon>Micromonosporaceae</taxon>
        <taxon>Dactylosporangium</taxon>
    </lineage>
</organism>
<dbReference type="AlphaFoldDB" id="A0A9Q9IRA3"/>
<proteinExistence type="predicted"/>
<name>A0A9Q9IRA3_9ACTN</name>
<keyword evidence="1" id="KW-0732">Signal</keyword>
<sequence length="72" mass="7091">MRTITLRRTTTLLGGAALATGLLAGFAAGPASAEDVLPPVKSQVIVPAGTANVLQPAGNTAGARIVSKPRVG</sequence>
<dbReference type="Proteomes" id="UP001058003">
    <property type="component" value="Chromosome"/>
</dbReference>